<evidence type="ECO:0000313" key="10">
    <source>
        <dbReference type="EMBL" id="KAF0727839.1"/>
    </source>
</evidence>
<feature type="domain" description="Amino acid transporter transmembrane" evidence="6">
    <location>
        <begin position="49"/>
        <end position="482"/>
    </location>
</feature>
<dbReference type="Proteomes" id="UP000481153">
    <property type="component" value="Unassembled WGS sequence"/>
</dbReference>
<dbReference type="VEuPathDB" id="FungiDB:AeMF1_014413"/>
<reference evidence="9 11" key="1">
    <citation type="submission" date="2019-07" db="EMBL/GenBank/DDBJ databases">
        <title>Genomics analysis of Aphanomyces spp. identifies a new class of oomycete effector associated with host adaptation.</title>
        <authorList>
            <person name="Gaulin E."/>
        </authorList>
    </citation>
    <scope>NUCLEOTIDE SEQUENCE [LARGE SCALE GENOMIC DNA]</scope>
    <source>
        <strain evidence="9 11">ATCC 201684</strain>
    </source>
</reference>
<dbReference type="AlphaFoldDB" id="A0A6G0WKQ5"/>
<feature type="transmembrane region" description="Helical" evidence="5">
    <location>
        <begin position="435"/>
        <end position="457"/>
    </location>
</feature>
<evidence type="ECO:0000256" key="5">
    <source>
        <dbReference type="SAM" id="Phobius"/>
    </source>
</evidence>
<accession>A0A6G0WKQ5</accession>
<feature type="transmembrane region" description="Helical" evidence="5">
    <location>
        <begin position="49"/>
        <end position="67"/>
    </location>
</feature>
<dbReference type="PANTHER" id="PTHR22950">
    <property type="entry name" value="AMINO ACID TRANSPORTER"/>
    <property type="match status" value="1"/>
</dbReference>
<gene>
    <name evidence="7" type="ORF">Ae201684_014178</name>
    <name evidence="8" type="ORF">Ae201684_014179</name>
    <name evidence="9" type="ORF">Ae201684_014180</name>
    <name evidence="10" type="ORF">Ae201684_014181</name>
</gene>
<dbReference type="PANTHER" id="PTHR22950:SF349">
    <property type="entry name" value="AMINO ACID TRANSPORTER TRANSMEMBRANE DOMAIN-CONTAINING PROTEIN"/>
    <property type="match status" value="1"/>
</dbReference>
<evidence type="ECO:0000313" key="8">
    <source>
        <dbReference type="EMBL" id="KAF0727837.1"/>
    </source>
</evidence>
<feature type="transmembrane region" description="Helical" evidence="5">
    <location>
        <begin position="161"/>
        <end position="180"/>
    </location>
</feature>
<dbReference type="EMBL" id="VJMJ01000187">
    <property type="protein sequence ID" value="KAF0727836.1"/>
    <property type="molecule type" value="Genomic_DNA"/>
</dbReference>
<comment type="subcellular location">
    <subcellularLocation>
        <location evidence="1">Membrane</location>
        <topology evidence="1">Multi-pass membrane protein</topology>
    </subcellularLocation>
</comment>
<dbReference type="EMBL" id="VJMJ01000187">
    <property type="protein sequence ID" value="KAF0727839.1"/>
    <property type="molecule type" value="Genomic_DNA"/>
</dbReference>
<feature type="transmembrane region" description="Helical" evidence="5">
    <location>
        <begin position="79"/>
        <end position="104"/>
    </location>
</feature>
<feature type="transmembrane region" description="Helical" evidence="5">
    <location>
        <begin position="312"/>
        <end position="331"/>
    </location>
</feature>
<keyword evidence="2 5" id="KW-0812">Transmembrane</keyword>
<dbReference type="GO" id="GO:0015179">
    <property type="term" value="F:L-amino acid transmembrane transporter activity"/>
    <property type="evidence" value="ECO:0007669"/>
    <property type="project" value="TreeGrafter"/>
</dbReference>
<keyword evidence="11" id="KW-1185">Reference proteome</keyword>
<keyword evidence="3 5" id="KW-1133">Transmembrane helix</keyword>
<comment type="caution">
    <text evidence="9">The sequence shown here is derived from an EMBL/GenBank/DDBJ whole genome shotgun (WGS) entry which is preliminary data.</text>
</comment>
<dbReference type="EMBL" id="VJMJ01000187">
    <property type="protein sequence ID" value="KAF0727837.1"/>
    <property type="molecule type" value="Genomic_DNA"/>
</dbReference>
<dbReference type="InterPro" id="IPR013057">
    <property type="entry name" value="AA_transpt_TM"/>
</dbReference>
<feature type="transmembrane region" description="Helical" evidence="5">
    <location>
        <begin position="469"/>
        <end position="488"/>
    </location>
</feature>
<feature type="transmembrane region" description="Helical" evidence="5">
    <location>
        <begin position="411"/>
        <end position="428"/>
    </location>
</feature>
<organism evidence="9 11">
    <name type="scientific">Aphanomyces euteiches</name>
    <dbReference type="NCBI Taxonomy" id="100861"/>
    <lineage>
        <taxon>Eukaryota</taxon>
        <taxon>Sar</taxon>
        <taxon>Stramenopiles</taxon>
        <taxon>Oomycota</taxon>
        <taxon>Saprolegniomycetes</taxon>
        <taxon>Saprolegniales</taxon>
        <taxon>Verrucalvaceae</taxon>
        <taxon>Aphanomyces</taxon>
    </lineage>
</organism>
<evidence type="ECO:0000313" key="9">
    <source>
        <dbReference type="EMBL" id="KAF0727838.1"/>
    </source>
</evidence>
<evidence type="ECO:0000259" key="6">
    <source>
        <dbReference type="Pfam" id="PF01490"/>
    </source>
</evidence>
<feature type="transmembrane region" description="Helical" evidence="5">
    <location>
        <begin position="288"/>
        <end position="305"/>
    </location>
</feature>
<evidence type="ECO:0000313" key="11">
    <source>
        <dbReference type="Proteomes" id="UP000481153"/>
    </source>
</evidence>
<feature type="transmembrane region" description="Helical" evidence="5">
    <location>
        <begin position="260"/>
        <end position="282"/>
    </location>
</feature>
<evidence type="ECO:0000256" key="2">
    <source>
        <dbReference type="ARBA" id="ARBA00022692"/>
    </source>
</evidence>
<dbReference type="Pfam" id="PF01490">
    <property type="entry name" value="Aa_trans"/>
    <property type="match status" value="1"/>
</dbReference>
<evidence type="ECO:0000256" key="3">
    <source>
        <dbReference type="ARBA" id="ARBA00022989"/>
    </source>
</evidence>
<protein>
    <recommendedName>
        <fullName evidence="6">Amino acid transporter transmembrane domain-containing protein</fullName>
    </recommendedName>
</protein>
<dbReference type="EMBL" id="VJMJ01000187">
    <property type="protein sequence ID" value="KAF0727838.1"/>
    <property type="molecule type" value="Genomic_DNA"/>
</dbReference>
<evidence type="ECO:0000256" key="1">
    <source>
        <dbReference type="ARBA" id="ARBA00004141"/>
    </source>
</evidence>
<proteinExistence type="predicted"/>
<keyword evidence="4 5" id="KW-0472">Membrane</keyword>
<feature type="transmembrane region" description="Helical" evidence="5">
    <location>
        <begin position="125"/>
        <end position="155"/>
    </location>
</feature>
<feature type="transmembrane region" description="Helical" evidence="5">
    <location>
        <begin position="187"/>
        <end position="206"/>
    </location>
</feature>
<sequence>MCYGVPYCNKGLTTGLDDKAPIQVDHFRICSTANTSLTMGRPFLTIEDLKVTFSLICCVLGVGTLSMPKNYASAGYGWATAALVYMALINTYATLCISKLLLVAPKQVRTFADLGEFCMGNFGRWAILITQMLTCILVPIVLLVLAGSLVVIIFAGSYGETTWIILTGLALMPFCLIPTLKEGAMAAAAGALGTVLASAIALYLLLDNMTPIPKDVDTPMPDVGLKQIASVFGSLALAYNAGIVIPELQREHSEPTHMPRIIVVSMVIISGFFLAVAIIGVSVLGCQVPGNLIFSIAGTPTALGFTANRGGVILSCLFMIMHIVVAFAIIMNPAYYTLERLILGLHKTPSILNVEVVEGGFQQVTTPNNQEVKMSTVSQVEAKMSTVSQVEVDHDTDLKTYQAPGVYPKVAALRIVVVAACIAISCVWKDHLSELLDFAGACCVSIVSMILPMMFYVKHFWRSISKLEMVWAISSIIVCACLAVYETYENGKPLFNPDPAVPVTWDSVKFAYCPAGSSYQRMVYTNVSYHANYTHSS</sequence>
<dbReference type="GO" id="GO:0005774">
    <property type="term" value="C:vacuolar membrane"/>
    <property type="evidence" value="ECO:0007669"/>
    <property type="project" value="TreeGrafter"/>
</dbReference>
<evidence type="ECO:0000256" key="4">
    <source>
        <dbReference type="ARBA" id="ARBA00023136"/>
    </source>
</evidence>
<evidence type="ECO:0000313" key="7">
    <source>
        <dbReference type="EMBL" id="KAF0727836.1"/>
    </source>
</evidence>
<feature type="transmembrane region" description="Helical" evidence="5">
    <location>
        <begin position="226"/>
        <end position="248"/>
    </location>
</feature>
<name>A0A6G0WKQ5_9STRA</name>